<name>A0ABT0P8L9_9HYPH</name>
<reference evidence="1 2" key="1">
    <citation type="submission" date="2022-05" db="EMBL/GenBank/DDBJ databases">
        <title>Description of the Bartonella bilalgolemii sp. nov. Isolated from Apodemus uralensis (Pallas 1811).</title>
        <authorList>
            <person name="Zgheib R."/>
            <person name="Celebi B."/>
        </authorList>
    </citation>
    <scope>NUCLEOTIDE SEQUENCE [LARGE SCALE GENOMIC DNA]</scope>
    <source>
        <strain evidence="1 2">G70</strain>
    </source>
</reference>
<organism evidence="1 2">
    <name type="scientific">Bartonella bilalgolemii</name>
    <dbReference type="NCBI Taxonomy" id="2942911"/>
    <lineage>
        <taxon>Bacteria</taxon>
        <taxon>Pseudomonadati</taxon>
        <taxon>Pseudomonadota</taxon>
        <taxon>Alphaproteobacteria</taxon>
        <taxon>Hyphomicrobiales</taxon>
        <taxon>Bartonellaceae</taxon>
        <taxon>Bartonella</taxon>
    </lineage>
</organism>
<dbReference type="Proteomes" id="UP001523003">
    <property type="component" value="Unassembled WGS sequence"/>
</dbReference>
<accession>A0ABT0P8L9</accession>
<keyword evidence="2" id="KW-1185">Reference proteome</keyword>
<protein>
    <submittedName>
        <fullName evidence="1">Uncharacterized protein</fullName>
    </submittedName>
</protein>
<evidence type="ECO:0000313" key="1">
    <source>
        <dbReference type="EMBL" id="MCL6229798.1"/>
    </source>
</evidence>
<dbReference type="InterPro" id="IPR036704">
    <property type="entry name" value="RraA/RraA-like_sf"/>
</dbReference>
<evidence type="ECO:0000313" key="2">
    <source>
        <dbReference type="Proteomes" id="UP001523003"/>
    </source>
</evidence>
<dbReference type="SUPFAM" id="SSF89562">
    <property type="entry name" value="RraA-like"/>
    <property type="match status" value="1"/>
</dbReference>
<comment type="caution">
    <text evidence="1">The sequence shown here is derived from an EMBL/GenBank/DDBJ whole genome shotgun (WGS) entry which is preliminary data.</text>
</comment>
<dbReference type="EMBL" id="JAMCOF010000005">
    <property type="protein sequence ID" value="MCL6229798.1"/>
    <property type="molecule type" value="Genomic_DNA"/>
</dbReference>
<dbReference type="RefSeq" id="WP_249676653.1">
    <property type="nucleotide sequence ID" value="NZ_JAMCOF010000005.1"/>
</dbReference>
<gene>
    <name evidence="1" type="ORF">M4Z11_04155</name>
</gene>
<sequence length="89" mass="10135">MISGKNRTRVRAVQVSLIIEGIKIIPEDWVFADDNGVLILPNSKLSEIIKRVENVDKTEAHILAALKDGKRLENIRIQEGYEAPWKEKL</sequence>
<proteinExistence type="predicted"/>
<dbReference type="Gene3D" id="3.50.30.40">
    <property type="entry name" value="Ribonuclease E inhibitor RraA/RraA-like"/>
    <property type="match status" value="1"/>
</dbReference>